<keyword evidence="8 15" id="KW-0067">ATP-binding</keyword>
<organism evidence="19 20">
    <name type="scientific">Lutzomyia longipalpis</name>
    <name type="common">Sand fly</name>
    <dbReference type="NCBI Taxonomy" id="7200"/>
    <lineage>
        <taxon>Eukaryota</taxon>
        <taxon>Metazoa</taxon>
        <taxon>Ecdysozoa</taxon>
        <taxon>Arthropoda</taxon>
        <taxon>Hexapoda</taxon>
        <taxon>Insecta</taxon>
        <taxon>Pterygota</taxon>
        <taxon>Neoptera</taxon>
        <taxon>Endopterygota</taxon>
        <taxon>Diptera</taxon>
        <taxon>Nematocera</taxon>
        <taxon>Psychodoidea</taxon>
        <taxon>Psychodidae</taxon>
        <taxon>Lutzomyia</taxon>
        <taxon>Lutzomyia</taxon>
    </lineage>
</organism>
<protein>
    <recommendedName>
        <fullName evidence="10">Ubiquitin-conjugating enzyme E2 S</fullName>
        <ecNumber evidence="3">2.3.2.23</ecNumber>
    </recommendedName>
    <alternativeName>
        <fullName evidence="11">E2 ubiquitin-conjugating enzyme S</fullName>
    </alternativeName>
    <alternativeName>
        <fullName evidence="13">Ubiquitin carrier protein S</fullName>
    </alternativeName>
    <alternativeName>
        <fullName evidence="12">Ubiquitin-protein ligase S</fullName>
    </alternativeName>
</protein>
<evidence type="ECO:0000256" key="7">
    <source>
        <dbReference type="ARBA" id="ARBA00022786"/>
    </source>
</evidence>
<keyword evidence="9" id="KW-0131">Cell cycle</keyword>
<dbReference type="PANTHER" id="PTHR24067">
    <property type="entry name" value="UBIQUITIN-CONJUGATING ENZYME E2"/>
    <property type="match status" value="1"/>
</dbReference>
<evidence type="ECO:0000256" key="16">
    <source>
        <dbReference type="SAM" id="MobiDB-lite"/>
    </source>
</evidence>
<dbReference type="GO" id="GO:0010458">
    <property type="term" value="P:exit from mitosis"/>
    <property type="evidence" value="ECO:0007669"/>
    <property type="project" value="UniProtKB-ARBA"/>
</dbReference>
<keyword evidence="4" id="KW-0132">Cell division</keyword>
<name>A0A1B0GJ35_LUTLO</name>
<evidence type="ECO:0000313" key="18">
    <source>
        <dbReference type="EMBL" id="MBC1178521.1"/>
    </source>
</evidence>
<evidence type="ECO:0000313" key="19">
    <source>
        <dbReference type="EnsemblMetazoa" id="LLOJ006018-PA"/>
    </source>
</evidence>
<evidence type="ECO:0000313" key="20">
    <source>
        <dbReference type="Proteomes" id="UP000092461"/>
    </source>
</evidence>
<dbReference type="InterPro" id="IPR023313">
    <property type="entry name" value="UBQ-conjugating_AS"/>
</dbReference>
<evidence type="ECO:0000256" key="4">
    <source>
        <dbReference type="ARBA" id="ARBA00022618"/>
    </source>
</evidence>
<dbReference type="GO" id="GO:0031145">
    <property type="term" value="P:anaphase-promoting complex-dependent catabolic process"/>
    <property type="evidence" value="ECO:0007669"/>
    <property type="project" value="UniProtKB-ARBA"/>
</dbReference>
<dbReference type="EMBL" id="GITU01009818">
    <property type="protein sequence ID" value="MBC1178521.1"/>
    <property type="molecule type" value="Transcribed_RNA"/>
</dbReference>
<evidence type="ECO:0000256" key="13">
    <source>
        <dbReference type="ARBA" id="ARBA00042399"/>
    </source>
</evidence>
<evidence type="ECO:0000256" key="15">
    <source>
        <dbReference type="RuleBase" id="RU362109"/>
    </source>
</evidence>
<dbReference type="PROSITE" id="PS00183">
    <property type="entry name" value="UBC_1"/>
    <property type="match status" value="1"/>
</dbReference>
<dbReference type="FunFam" id="3.10.110.10:FF:000034">
    <property type="entry name" value="Ubiquitin-conjugating enzyme E2 S"/>
    <property type="match status" value="1"/>
</dbReference>
<dbReference type="VEuPathDB" id="VectorBase:LLONM1_000361"/>
<evidence type="ECO:0000256" key="9">
    <source>
        <dbReference type="ARBA" id="ARBA00023306"/>
    </source>
</evidence>
<evidence type="ECO:0000256" key="1">
    <source>
        <dbReference type="ARBA" id="ARBA00000485"/>
    </source>
</evidence>
<evidence type="ECO:0000256" key="11">
    <source>
        <dbReference type="ARBA" id="ARBA00041794"/>
    </source>
</evidence>
<dbReference type="EnsemblMetazoa" id="LLOJ006018-RA">
    <property type="protein sequence ID" value="LLOJ006018-PA"/>
    <property type="gene ID" value="LLOJ006018"/>
</dbReference>
<reference evidence="19" key="3">
    <citation type="submission" date="2020-05" db="UniProtKB">
        <authorList>
            <consortium name="EnsemblMetazoa"/>
        </authorList>
    </citation>
    <scope>IDENTIFICATION</scope>
    <source>
        <strain evidence="19">Jacobina</strain>
    </source>
</reference>
<dbReference type="VEuPathDB" id="VectorBase:LLOJ006018"/>
<reference evidence="20" key="1">
    <citation type="submission" date="2012-05" db="EMBL/GenBank/DDBJ databases">
        <title>Whole Genome Assembly of Lutzomyia longipalpis.</title>
        <authorList>
            <person name="Richards S."/>
            <person name="Qu C."/>
            <person name="Dillon R."/>
            <person name="Worley K."/>
            <person name="Scherer S."/>
            <person name="Batterton M."/>
            <person name="Taylor A."/>
            <person name="Hawes A."/>
            <person name="Hernandez B."/>
            <person name="Kovar C."/>
            <person name="Mandapat C."/>
            <person name="Pham C."/>
            <person name="Qu C."/>
            <person name="Jing C."/>
            <person name="Bess C."/>
            <person name="Bandaranaike D."/>
            <person name="Ngo D."/>
            <person name="Ongeri F."/>
            <person name="Arias F."/>
            <person name="Lara F."/>
            <person name="Weissenberger G."/>
            <person name="Kamau G."/>
            <person name="Han H."/>
            <person name="Shen H."/>
            <person name="Dinh H."/>
            <person name="Khalil I."/>
            <person name="Jones J."/>
            <person name="Shafer J."/>
            <person name="Jayaseelan J."/>
            <person name="Quiroz J."/>
            <person name="Blankenburg K."/>
            <person name="Nguyen L."/>
            <person name="Jackson L."/>
            <person name="Francisco L."/>
            <person name="Tang L.-Y."/>
            <person name="Pu L.-L."/>
            <person name="Perales L."/>
            <person name="Lorensuhewa L."/>
            <person name="Munidasa M."/>
            <person name="Coyle M."/>
            <person name="Taylor M."/>
            <person name="Puazo M."/>
            <person name="Firestine M."/>
            <person name="Scheel M."/>
            <person name="Javaid M."/>
            <person name="Wang M."/>
            <person name="Li M."/>
            <person name="Tabassum N."/>
            <person name="Saada N."/>
            <person name="Osuji N."/>
            <person name="Aqrawi P."/>
            <person name="Fu Q."/>
            <person name="Thornton R."/>
            <person name="Raj R."/>
            <person name="Goodspeed R."/>
            <person name="Mata R."/>
            <person name="Najjar R."/>
            <person name="Gubbala S."/>
            <person name="Lee S."/>
            <person name="Denson S."/>
            <person name="Patil S."/>
            <person name="Macmil S."/>
            <person name="Qi S."/>
            <person name="Matskevitch T."/>
            <person name="Palculict T."/>
            <person name="Mathew T."/>
            <person name="Vee V."/>
            <person name="Velamala V."/>
            <person name="Korchina V."/>
            <person name="Cai W."/>
            <person name="Liu W."/>
            <person name="Dai W."/>
            <person name="Zou X."/>
            <person name="Zhu Y."/>
            <person name="Zhang Y."/>
            <person name="Wu Y.-Q."/>
            <person name="Xin Y."/>
            <person name="Nazarath L."/>
            <person name="Kovar C."/>
            <person name="Han Y."/>
            <person name="Muzny D."/>
            <person name="Gibbs R."/>
        </authorList>
    </citation>
    <scope>NUCLEOTIDE SEQUENCE [LARGE SCALE GENOMIC DNA]</scope>
    <source>
        <strain evidence="20">Jacobina</strain>
    </source>
</reference>
<accession>A0A1B0GJ35</accession>
<evidence type="ECO:0000256" key="6">
    <source>
        <dbReference type="ARBA" id="ARBA00022741"/>
    </source>
</evidence>
<keyword evidence="7 15" id="KW-0833">Ubl conjugation pathway</keyword>
<evidence type="ECO:0000256" key="10">
    <source>
        <dbReference type="ARBA" id="ARBA00039892"/>
    </source>
</evidence>
<evidence type="ECO:0000259" key="17">
    <source>
        <dbReference type="PROSITE" id="PS50127"/>
    </source>
</evidence>
<feature type="region of interest" description="Disordered" evidence="16">
    <location>
        <begin position="210"/>
        <end position="248"/>
    </location>
</feature>
<evidence type="ECO:0000256" key="8">
    <source>
        <dbReference type="ARBA" id="ARBA00022840"/>
    </source>
</evidence>
<dbReference type="GO" id="GO:0005524">
    <property type="term" value="F:ATP binding"/>
    <property type="evidence" value="ECO:0007669"/>
    <property type="project" value="UniProtKB-UniRule"/>
</dbReference>
<sequence length="248" mass="27719">MNFAMKRQLRSKIASLLYSSARVLYFSANNHYKALSYAFTSPHFLPGTAEAMNSTSNVENLSPQIIRQIVKEMHDLSTNSPEGIKVQINEADVTDIQAIIEGPAGTPYAGGAFRVKLALGKEFPSTPPKAFFLTKIFHPNVAANGEICVNTLKRDWQPDLGIKHILLTIKCLLICPNAESALNEEAGKMLLERYDDYSQRAKMMTEIHAQTAKTGLQSDEEGPLSKKKAQDKKKEKLIKEKKRNLKRL</sequence>
<dbReference type="SUPFAM" id="SSF54495">
    <property type="entry name" value="UBC-like"/>
    <property type="match status" value="1"/>
</dbReference>
<dbReference type="CDD" id="cd23804">
    <property type="entry name" value="UBCc_UBE2S"/>
    <property type="match status" value="1"/>
</dbReference>
<comment type="catalytic activity">
    <reaction evidence="1">
        <text>S-ubiquitinyl-[E1 ubiquitin-activating enzyme]-L-cysteine + [E2 ubiquitin-conjugating enzyme]-L-cysteine = [E1 ubiquitin-activating enzyme]-L-cysteine + S-ubiquitinyl-[E2 ubiquitin-conjugating enzyme]-L-cysteine.</text>
        <dbReference type="EC" id="2.3.2.23"/>
    </reaction>
</comment>
<keyword evidence="20" id="KW-1185">Reference proteome</keyword>
<dbReference type="Gene3D" id="3.10.110.10">
    <property type="entry name" value="Ubiquitin Conjugating Enzyme"/>
    <property type="match status" value="1"/>
</dbReference>
<dbReference type="InterPro" id="IPR000608">
    <property type="entry name" value="UBC"/>
</dbReference>
<dbReference type="GO" id="GO:0061631">
    <property type="term" value="F:ubiquitin conjugating enzyme activity"/>
    <property type="evidence" value="ECO:0007669"/>
    <property type="project" value="UniProtKB-EC"/>
</dbReference>
<dbReference type="Proteomes" id="UP000092461">
    <property type="component" value="Unassembled WGS sequence"/>
</dbReference>
<comment type="pathway">
    <text evidence="2">Protein modification; protein ubiquitination.</text>
</comment>
<dbReference type="EMBL" id="AJWK01019255">
    <property type="status" value="NOT_ANNOTATED_CDS"/>
    <property type="molecule type" value="Genomic_DNA"/>
</dbReference>
<comment type="similarity">
    <text evidence="15">Belongs to the ubiquitin-conjugating enzyme family.</text>
</comment>
<evidence type="ECO:0000256" key="2">
    <source>
        <dbReference type="ARBA" id="ARBA00004906"/>
    </source>
</evidence>
<keyword evidence="5" id="KW-0808">Transferase</keyword>
<dbReference type="AlphaFoldDB" id="A0A1B0GJ35"/>
<proteinExistence type="inferred from homology"/>
<dbReference type="InterPro" id="IPR050113">
    <property type="entry name" value="Ub_conjugating_enzyme"/>
</dbReference>
<dbReference type="PROSITE" id="PS50127">
    <property type="entry name" value="UBC_2"/>
    <property type="match status" value="1"/>
</dbReference>
<feature type="compositionally biased region" description="Basic residues" evidence="16">
    <location>
        <begin position="239"/>
        <end position="248"/>
    </location>
</feature>
<dbReference type="GO" id="GO:0051301">
    <property type="term" value="P:cell division"/>
    <property type="evidence" value="ECO:0007669"/>
    <property type="project" value="UniProtKB-KW"/>
</dbReference>
<evidence type="ECO:0000256" key="14">
    <source>
        <dbReference type="PROSITE-ProRule" id="PRU10133"/>
    </source>
</evidence>
<dbReference type="SMART" id="SM00212">
    <property type="entry name" value="UBCc"/>
    <property type="match status" value="1"/>
</dbReference>
<evidence type="ECO:0000256" key="12">
    <source>
        <dbReference type="ARBA" id="ARBA00042314"/>
    </source>
</evidence>
<dbReference type="InterPro" id="IPR016135">
    <property type="entry name" value="UBQ-conjugating_enzyme/RWD"/>
</dbReference>
<keyword evidence="6 15" id="KW-0547">Nucleotide-binding</keyword>
<feature type="domain" description="UBC core" evidence="17">
    <location>
        <begin position="64"/>
        <end position="210"/>
    </location>
</feature>
<feature type="active site" description="Glycyl thioester intermediate" evidence="14">
    <location>
        <position position="148"/>
    </location>
</feature>
<dbReference type="EC" id="2.3.2.23" evidence="3"/>
<evidence type="ECO:0000256" key="3">
    <source>
        <dbReference type="ARBA" id="ARBA00012486"/>
    </source>
</evidence>
<reference evidence="18" key="2">
    <citation type="journal article" date="2020" name="BMC">
        <title>Leishmania infection induces a limited differential gene expression in the sand fly midgut.</title>
        <authorList>
            <person name="Coutinho-Abreu I.V."/>
            <person name="Serafim T.D."/>
            <person name="Meneses C."/>
            <person name="Kamhawi S."/>
            <person name="Oliveira F."/>
            <person name="Valenzuela J.G."/>
        </authorList>
    </citation>
    <scope>NUCLEOTIDE SEQUENCE</scope>
    <source>
        <strain evidence="18">Jacobina</strain>
        <tissue evidence="18">Midgut</tissue>
    </source>
</reference>
<evidence type="ECO:0000256" key="5">
    <source>
        <dbReference type="ARBA" id="ARBA00022679"/>
    </source>
</evidence>
<dbReference type="Pfam" id="PF00179">
    <property type="entry name" value="UQ_con"/>
    <property type="match status" value="1"/>
</dbReference>